<dbReference type="InterPro" id="IPR045874">
    <property type="entry name" value="LRK10/LRL21-25-like"/>
</dbReference>
<evidence type="ECO:0000256" key="2">
    <source>
        <dbReference type="ARBA" id="ARBA00022527"/>
    </source>
</evidence>
<evidence type="ECO:0000313" key="10">
    <source>
        <dbReference type="Proteomes" id="UP001085076"/>
    </source>
</evidence>
<evidence type="ECO:0008006" key="11">
    <source>
        <dbReference type="Google" id="ProtNLM"/>
    </source>
</evidence>
<evidence type="ECO:0000256" key="6">
    <source>
        <dbReference type="ARBA" id="ARBA00023136"/>
    </source>
</evidence>
<organism evidence="9 10">
    <name type="scientific">Dioscorea zingiberensis</name>
    <dbReference type="NCBI Taxonomy" id="325984"/>
    <lineage>
        <taxon>Eukaryota</taxon>
        <taxon>Viridiplantae</taxon>
        <taxon>Streptophyta</taxon>
        <taxon>Embryophyta</taxon>
        <taxon>Tracheophyta</taxon>
        <taxon>Spermatophyta</taxon>
        <taxon>Magnoliopsida</taxon>
        <taxon>Liliopsida</taxon>
        <taxon>Dioscoreales</taxon>
        <taxon>Dioscoreaceae</taxon>
        <taxon>Dioscorea</taxon>
    </lineage>
</organism>
<keyword evidence="3 8" id="KW-0812">Transmembrane</keyword>
<feature type="transmembrane region" description="Helical" evidence="8">
    <location>
        <begin position="12"/>
        <end position="34"/>
    </location>
</feature>
<reference evidence="9" key="2">
    <citation type="journal article" date="2022" name="Hortic Res">
        <title>The genome of Dioscorea zingiberensis sheds light on the biosynthesis, origin and evolution of the medicinally important diosgenin saponins.</title>
        <authorList>
            <person name="Li Y."/>
            <person name="Tan C."/>
            <person name="Li Z."/>
            <person name="Guo J."/>
            <person name="Li S."/>
            <person name="Chen X."/>
            <person name="Wang C."/>
            <person name="Dai X."/>
            <person name="Yang H."/>
            <person name="Song W."/>
            <person name="Hou L."/>
            <person name="Xu J."/>
            <person name="Tong Z."/>
            <person name="Xu A."/>
            <person name="Yuan X."/>
            <person name="Wang W."/>
            <person name="Yang Q."/>
            <person name="Chen L."/>
            <person name="Sun Z."/>
            <person name="Wang K."/>
            <person name="Pan B."/>
            <person name="Chen J."/>
            <person name="Bao Y."/>
            <person name="Liu F."/>
            <person name="Qi X."/>
            <person name="Gang D.R."/>
            <person name="Wen J."/>
            <person name="Li J."/>
        </authorList>
    </citation>
    <scope>NUCLEOTIDE SEQUENCE</scope>
    <source>
        <strain evidence="9">Dzin_1.0</strain>
    </source>
</reference>
<accession>A0A9D5BY19</accession>
<gene>
    <name evidence="9" type="ORF">J5N97_027905</name>
</gene>
<dbReference type="GO" id="GO:0004674">
    <property type="term" value="F:protein serine/threonine kinase activity"/>
    <property type="evidence" value="ECO:0007669"/>
    <property type="project" value="UniProtKB-KW"/>
</dbReference>
<dbReference type="EMBL" id="JAGGNH010000009">
    <property type="protein sequence ID" value="KAJ0962783.1"/>
    <property type="molecule type" value="Genomic_DNA"/>
</dbReference>
<evidence type="ECO:0000256" key="3">
    <source>
        <dbReference type="ARBA" id="ARBA00022692"/>
    </source>
</evidence>
<keyword evidence="6 8" id="KW-0472">Membrane</keyword>
<keyword evidence="7" id="KW-0325">Glycoprotein</keyword>
<evidence type="ECO:0000256" key="1">
    <source>
        <dbReference type="ARBA" id="ARBA00004479"/>
    </source>
</evidence>
<protein>
    <recommendedName>
        <fullName evidence="11">Receptor-like kinase</fullName>
    </recommendedName>
</protein>
<keyword evidence="10" id="KW-1185">Reference proteome</keyword>
<keyword evidence="2" id="KW-0808">Transferase</keyword>
<comment type="caution">
    <text evidence="9">The sequence shown here is derived from an EMBL/GenBank/DDBJ whole genome shotgun (WGS) entry which is preliminary data.</text>
</comment>
<keyword evidence="5 8" id="KW-1133">Transmembrane helix</keyword>
<dbReference type="OrthoDB" id="652016at2759"/>
<dbReference type="PANTHER" id="PTHR27009">
    <property type="entry name" value="RUST RESISTANCE KINASE LR10-RELATED"/>
    <property type="match status" value="1"/>
</dbReference>
<dbReference type="GO" id="GO:0016020">
    <property type="term" value="C:membrane"/>
    <property type="evidence" value="ECO:0007669"/>
    <property type="project" value="UniProtKB-SubCell"/>
</dbReference>
<dbReference type="AlphaFoldDB" id="A0A9D5BY19"/>
<proteinExistence type="predicted"/>
<sequence length="175" mass="20036">MRTSGHNIYKLIAGLAAALLVILTVVALIFVYVSKKADRERALRVKVEMFLASYKTTKPTRFTYPGIKKITKRFKKNIDPLAENLDEIYFPEWIYEQLIGGESFRLAIEMMSNEEETVRKLVIVALWCIQWSPIDRPTMSRVVQMLIGTLELEVPPRPFVSTSSDQENGTPLIEV</sequence>
<reference evidence="9" key="1">
    <citation type="submission" date="2021-03" db="EMBL/GenBank/DDBJ databases">
        <authorList>
            <person name="Li Z."/>
            <person name="Yang C."/>
        </authorList>
    </citation>
    <scope>NUCLEOTIDE SEQUENCE</scope>
    <source>
        <strain evidence="9">Dzin_1.0</strain>
        <tissue evidence="9">Leaf</tissue>
    </source>
</reference>
<dbReference type="Gene3D" id="1.10.510.10">
    <property type="entry name" value="Transferase(Phosphotransferase) domain 1"/>
    <property type="match status" value="1"/>
</dbReference>
<evidence type="ECO:0000256" key="8">
    <source>
        <dbReference type="SAM" id="Phobius"/>
    </source>
</evidence>
<evidence type="ECO:0000313" key="9">
    <source>
        <dbReference type="EMBL" id="KAJ0962783.1"/>
    </source>
</evidence>
<keyword evidence="4" id="KW-0732">Signal</keyword>
<keyword evidence="2" id="KW-0723">Serine/threonine-protein kinase</keyword>
<evidence type="ECO:0000256" key="5">
    <source>
        <dbReference type="ARBA" id="ARBA00022989"/>
    </source>
</evidence>
<evidence type="ECO:0000256" key="4">
    <source>
        <dbReference type="ARBA" id="ARBA00022729"/>
    </source>
</evidence>
<keyword evidence="2" id="KW-0418">Kinase</keyword>
<dbReference type="Proteomes" id="UP001085076">
    <property type="component" value="Miscellaneous, Linkage group lg09"/>
</dbReference>
<comment type="subcellular location">
    <subcellularLocation>
        <location evidence="1">Membrane</location>
        <topology evidence="1">Single-pass type I membrane protein</topology>
    </subcellularLocation>
</comment>
<name>A0A9D5BY19_9LILI</name>
<evidence type="ECO:0000256" key="7">
    <source>
        <dbReference type="ARBA" id="ARBA00023180"/>
    </source>
</evidence>